<evidence type="ECO:0000313" key="3">
    <source>
        <dbReference type="EMBL" id="QJR10356.1"/>
    </source>
</evidence>
<dbReference type="AlphaFoldDB" id="A0A6M4GTD5"/>
<proteinExistence type="predicted"/>
<dbReference type="Pfam" id="PF01381">
    <property type="entry name" value="HTH_3"/>
    <property type="match status" value="1"/>
</dbReference>
<dbReference type="Proteomes" id="UP000501534">
    <property type="component" value="Chromosome"/>
</dbReference>
<dbReference type="SUPFAM" id="SSF47413">
    <property type="entry name" value="lambda repressor-like DNA-binding domains"/>
    <property type="match status" value="1"/>
</dbReference>
<accession>A0A6M4GTD5</accession>
<protein>
    <recommendedName>
        <fullName evidence="2">HTH cro/C1-type domain-containing protein</fullName>
    </recommendedName>
</protein>
<dbReference type="SMART" id="SM00530">
    <property type="entry name" value="HTH_XRE"/>
    <property type="match status" value="1"/>
</dbReference>
<organism evidence="3 4">
    <name type="scientific">Usitatibacter rugosus</name>
    <dbReference type="NCBI Taxonomy" id="2732067"/>
    <lineage>
        <taxon>Bacteria</taxon>
        <taxon>Pseudomonadati</taxon>
        <taxon>Pseudomonadota</taxon>
        <taxon>Betaproteobacteria</taxon>
        <taxon>Nitrosomonadales</taxon>
        <taxon>Usitatibacteraceae</taxon>
        <taxon>Usitatibacter</taxon>
    </lineage>
</organism>
<dbReference type="CDD" id="cd00093">
    <property type="entry name" value="HTH_XRE"/>
    <property type="match status" value="1"/>
</dbReference>
<dbReference type="Gene3D" id="1.10.260.40">
    <property type="entry name" value="lambda repressor-like DNA-binding domains"/>
    <property type="match status" value="1"/>
</dbReference>
<dbReference type="PANTHER" id="PTHR46558">
    <property type="entry name" value="TRACRIPTIONAL REGULATORY PROTEIN-RELATED-RELATED"/>
    <property type="match status" value="1"/>
</dbReference>
<evidence type="ECO:0000313" key="4">
    <source>
        <dbReference type="Proteomes" id="UP000501534"/>
    </source>
</evidence>
<gene>
    <name evidence="3" type="ORF">DSM104443_01414</name>
</gene>
<evidence type="ECO:0000256" key="1">
    <source>
        <dbReference type="ARBA" id="ARBA00023125"/>
    </source>
</evidence>
<dbReference type="InterPro" id="IPR010982">
    <property type="entry name" value="Lambda_DNA-bd_dom_sf"/>
</dbReference>
<feature type="domain" description="HTH cro/C1-type" evidence="2">
    <location>
        <begin position="7"/>
        <end position="61"/>
    </location>
</feature>
<name>A0A6M4GTD5_9PROT</name>
<dbReference type="PANTHER" id="PTHR46558:SF4">
    <property type="entry name" value="DNA-BIDING PHAGE PROTEIN"/>
    <property type="match status" value="1"/>
</dbReference>
<sequence>MSLYNRISVFRAERGVSRRQLADAVGVNHQTIGYLERGDYKPSLELALKIARHFGVAVEMLFSFERFEPIAMTLKRAGEDE</sequence>
<dbReference type="GO" id="GO:0003677">
    <property type="term" value="F:DNA binding"/>
    <property type="evidence" value="ECO:0007669"/>
    <property type="project" value="UniProtKB-KW"/>
</dbReference>
<dbReference type="PROSITE" id="PS50943">
    <property type="entry name" value="HTH_CROC1"/>
    <property type="match status" value="1"/>
</dbReference>
<dbReference type="KEGG" id="uru:DSM104443_01414"/>
<dbReference type="InterPro" id="IPR001387">
    <property type="entry name" value="Cro/C1-type_HTH"/>
</dbReference>
<evidence type="ECO:0000259" key="2">
    <source>
        <dbReference type="PROSITE" id="PS50943"/>
    </source>
</evidence>
<keyword evidence="1" id="KW-0238">DNA-binding</keyword>
<dbReference type="EMBL" id="CP053069">
    <property type="protein sequence ID" value="QJR10356.1"/>
    <property type="molecule type" value="Genomic_DNA"/>
</dbReference>
<keyword evidence="4" id="KW-1185">Reference proteome</keyword>
<reference evidence="3 4" key="1">
    <citation type="submission" date="2020-04" db="EMBL/GenBank/DDBJ databases">
        <title>Usitatibacter rugosus gen. nov., sp. nov. and Usitatibacter palustris sp. nov., novel members of Usitatibacteraceae fam. nov. within the order Nitrosomonadales isolated from soil.</title>
        <authorList>
            <person name="Huber K.J."/>
            <person name="Neumann-Schaal M."/>
            <person name="Geppert A."/>
            <person name="Luckner M."/>
            <person name="Wanner G."/>
            <person name="Overmann J."/>
        </authorList>
    </citation>
    <scope>NUCLEOTIDE SEQUENCE [LARGE SCALE GENOMIC DNA]</scope>
    <source>
        <strain evidence="3 4">0125_3</strain>
    </source>
</reference>